<protein>
    <submittedName>
        <fullName evidence="2">Uncharacterized protein</fullName>
    </submittedName>
</protein>
<keyword evidence="1" id="KW-0472">Membrane</keyword>
<dbReference type="EMBL" id="CP002780">
    <property type="protein sequence ID" value="AEG58937.1"/>
    <property type="molecule type" value="Genomic_DNA"/>
</dbReference>
<organism evidence="2 3">
    <name type="scientific">Desulforamulus ruminis (strain ATCC 23193 / DSM 2154 / NCIMB 8452 / DL)</name>
    <name type="common">Desulfotomaculum ruminis</name>
    <dbReference type="NCBI Taxonomy" id="696281"/>
    <lineage>
        <taxon>Bacteria</taxon>
        <taxon>Bacillati</taxon>
        <taxon>Bacillota</taxon>
        <taxon>Clostridia</taxon>
        <taxon>Eubacteriales</taxon>
        <taxon>Peptococcaceae</taxon>
        <taxon>Desulforamulus</taxon>
    </lineage>
</organism>
<keyword evidence="1" id="KW-0812">Transmembrane</keyword>
<reference evidence="2 3" key="2">
    <citation type="journal article" date="2012" name="Stand. Genomic Sci.">
        <title>Complete genome sequence of the sulfate-reducing firmicute Desulfotomaculum ruminis type strain (DL(T)).</title>
        <authorList>
            <person name="Spring S."/>
            <person name="Visser M."/>
            <person name="Lu M."/>
            <person name="Copeland A."/>
            <person name="Lapidus A."/>
            <person name="Lucas S."/>
            <person name="Cheng J.F."/>
            <person name="Han C."/>
            <person name="Tapia R."/>
            <person name="Goodwin L.A."/>
            <person name="Pitluck S."/>
            <person name="Ivanova N."/>
            <person name="Land M."/>
            <person name="Hauser L."/>
            <person name="Larimer F."/>
            <person name="Rohde M."/>
            <person name="Goker M."/>
            <person name="Detter J.C."/>
            <person name="Kyrpides N.C."/>
            <person name="Woyke T."/>
            <person name="Schaap P.J."/>
            <person name="Plugge C.M."/>
            <person name="Muyzer G."/>
            <person name="Kuever J."/>
            <person name="Pereira I.A."/>
            <person name="Parshina S.N."/>
            <person name="Bernier-Latmani R."/>
            <person name="Stams A.J."/>
            <person name="Klenk H.P."/>
        </authorList>
    </citation>
    <scope>NUCLEOTIDE SEQUENCE [LARGE SCALE GENOMIC DNA]</scope>
    <source>
        <strain evidence="3">ATCC 23193 / DSM 2154 / NCIB 8452 / DL</strain>
    </source>
</reference>
<dbReference type="HOGENOM" id="CLU_2272873_0_0_9"/>
<dbReference type="RefSeq" id="WP_013840711.1">
    <property type="nucleotide sequence ID" value="NC_015589.1"/>
</dbReference>
<evidence type="ECO:0000256" key="1">
    <source>
        <dbReference type="SAM" id="Phobius"/>
    </source>
</evidence>
<evidence type="ECO:0000313" key="2">
    <source>
        <dbReference type="EMBL" id="AEG58937.1"/>
    </source>
</evidence>
<dbReference type="STRING" id="696281.Desru_0652"/>
<proteinExistence type="predicted"/>
<sequence length="102" mass="11297">MDRMKQMKMRQWAPVLFWVCFFFLAAPGMAFADLKEGAGNTKEVFAQYVIIAVLIVTIVAFLKKELAKAVVAAVIGAIILFVTEIDQLKSIGKSIVDLIFGK</sequence>
<reference evidence="3" key="1">
    <citation type="submission" date="2011-05" db="EMBL/GenBank/DDBJ databases">
        <title>Complete sequence of Desulfotomaculum ruminis DSM 2154.</title>
        <authorList>
            <person name="Lucas S."/>
            <person name="Copeland A."/>
            <person name="Lapidus A."/>
            <person name="Cheng J.-F."/>
            <person name="Goodwin L."/>
            <person name="Pitluck S."/>
            <person name="Lu M."/>
            <person name="Detter J.C."/>
            <person name="Han C."/>
            <person name="Tapia R."/>
            <person name="Land M."/>
            <person name="Hauser L."/>
            <person name="Kyrpides N."/>
            <person name="Ivanova N."/>
            <person name="Mikhailova N."/>
            <person name="Pagani I."/>
            <person name="Stams A.J.M."/>
            <person name="Plugge C.M."/>
            <person name="Muyzer G."/>
            <person name="Kuever J."/>
            <person name="Parshina S.N."/>
            <person name="Ivanova A.E."/>
            <person name="Nazina T.N."/>
            <person name="Brambilla E."/>
            <person name="Spring S."/>
            <person name="Klenk H.-P."/>
            <person name="Woyke T."/>
        </authorList>
    </citation>
    <scope>NUCLEOTIDE SEQUENCE [LARGE SCALE GENOMIC DNA]</scope>
    <source>
        <strain evidence="3">ATCC 23193 / DSM 2154 / NCIB 8452 / DL</strain>
    </source>
</reference>
<accession>F6DTC0</accession>
<gene>
    <name evidence="2" type="ordered locus">Desru_0652</name>
</gene>
<keyword evidence="1" id="KW-1133">Transmembrane helix</keyword>
<evidence type="ECO:0000313" key="3">
    <source>
        <dbReference type="Proteomes" id="UP000009234"/>
    </source>
</evidence>
<keyword evidence="3" id="KW-1185">Reference proteome</keyword>
<dbReference type="AlphaFoldDB" id="F6DTC0"/>
<dbReference type="Proteomes" id="UP000009234">
    <property type="component" value="Chromosome"/>
</dbReference>
<name>F6DTC0_DESRL</name>
<feature type="transmembrane region" description="Helical" evidence="1">
    <location>
        <begin position="44"/>
        <end position="62"/>
    </location>
</feature>
<feature type="transmembrane region" description="Helical" evidence="1">
    <location>
        <begin position="69"/>
        <end position="85"/>
    </location>
</feature>
<dbReference type="KEGG" id="dru:Desru_0652"/>